<protein>
    <submittedName>
        <fullName evidence="2">Uncharacterized protein</fullName>
    </submittedName>
</protein>
<accession>A0AA42BFN4</accession>
<dbReference type="Proteomes" id="UP001162793">
    <property type="component" value="Unassembled WGS sequence"/>
</dbReference>
<name>A0AA42BFN4_9RALS</name>
<reference evidence="3" key="1">
    <citation type="journal article" date="2023" name="Front. Microbiol.">
        <title>Ralstonia chuxiongensis sp. nov., Ralstonia mojiangensis sp. nov., and Ralstonia soli sp. nov., isolated from tobacco fields, are three novel species in the family Burkholderiaceae.</title>
        <authorList>
            <person name="Lu C.H."/>
            <person name="Zhang Y.Y."/>
            <person name="Jiang N."/>
            <person name="Chen W."/>
            <person name="Shao X."/>
            <person name="Zhao Z.M."/>
            <person name="Lu W.L."/>
            <person name="Hu X."/>
            <person name="Xi Y.X."/>
            <person name="Zou S.Y."/>
            <person name="Wei Q.J."/>
            <person name="Lin Z.L."/>
            <person name="Gong L."/>
            <person name="Gai X.T."/>
            <person name="Zhang L.Q."/>
            <person name="Li J.Y."/>
            <person name="Jin Y."/>
            <person name="Xia Z.Y."/>
        </authorList>
    </citation>
    <scope>NUCLEOTIDE SEQUENCE [LARGE SCALE GENOMIC DNA]</scope>
    <source>
        <strain evidence="3">21YRMH01-3</strain>
    </source>
</reference>
<dbReference type="AlphaFoldDB" id="A0AA42BFN4"/>
<feature type="compositionally biased region" description="Polar residues" evidence="1">
    <location>
        <begin position="1"/>
        <end position="16"/>
    </location>
</feature>
<evidence type="ECO:0000313" key="3">
    <source>
        <dbReference type="Proteomes" id="UP001162793"/>
    </source>
</evidence>
<proteinExistence type="predicted"/>
<feature type="region of interest" description="Disordered" evidence="1">
    <location>
        <begin position="1"/>
        <end position="24"/>
    </location>
</feature>
<gene>
    <name evidence="2" type="ORF">NKG59_02815</name>
</gene>
<keyword evidence="3" id="KW-1185">Reference proteome</keyword>
<dbReference type="EMBL" id="JAMYWC010000001">
    <property type="protein sequence ID" value="MCP1171270.1"/>
    <property type="molecule type" value="Genomic_DNA"/>
</dbReference>
<evidence type="ECO:0000313" key="2">
    <source>
        <dbReference type="EMBL" id="MCP1171270.1"/>
    </source>
</evidence>
<sequence length="63" mass="7044">MPSPQSVTAPRTSSSAYREPSGVRDYTADAALRSELHRWLAQLWEEKDAQIDAMLARAALKNQ</sequence>
<comment type="caution">
    <text evidence="2">The sequence shown here is derived from an EMBL/GenBank/DDBJ whole genome shotgun (WGS) entry which is preliminary data.</text>
</comment>
<organism evidence="2 3">
    <name type="scientific">Ralstonia chuxiongensis</name>
    <dbReference type="NCBI Taxonomy" id="2957504"/>
    <lineage>
        <taxon>Bacteria</taxon>
        <taxon>Pseudomonadati</taxon>
        <taxon>Pseudomonadota</taxon>
        <taxon>Betaproteobacteria</taxon>
        <taxon>Burkholderiales</taxon>
        <taxon>Burkholderiaceae</taxon>
        <taxon>Ralstonia</taxon>
    </lineage>
</organism>
<dbReference type="RefSeq" id="WP_253535690.1">
    <property type="nucleotide sequence ID" value="NZ_JAMYWC010000001.1"/>
</dbReference>
<evidence type="ECO:0000256" key="1">
    <source>
        <dbReference type="SAM" id="MobiDB-lite"/>
    </source>
</evidence>